<reference evidence="1 2" key="1">
    <citation type="journal article" date="2016" name="Front. Microbiol.">
        <title>Single-Cell (Meta-)Genomics of a Dimorphic Candidatus Thiomargarita nelsonii Reveals Genomic Plasticity.</title>
        <authorList>
            <person name="Flood B.E."/>
            <person name="Fliss P."/>
            <person name="Jones D.S."/>
            <person name="Dick G.J."/>
            <person name="Jain S."/>
            <person name="Kaster A.K."/>
            <person name="Winkel M."/>
            <person name="Mussmann M."/>
            <person name="Bailey J."/>
        </authorList>
    </citation>
    <scope>NUCLEOTIDE SEQUENCE [LARGE SCALE GENOMIC DNA]</scope>
    <source>
        <strain evidence="1">Hydrate Ridge</strain>
    </source>
</reference>
<proteinExistence type="predicted"/>
<protein>
    <submittedName>
        <fullName evidence="1">Uncharacterized protein</fullName>
    </submittedName>
</protein>
<dbReference type="AlphaFoldDB" id="A0A0A6PCR8"/>
<comment type="caution">
    <text evidence="1">The sequence shown here is derived from an EMBL/GenBank/DDBJ whole genome shotgun (WGS) entry which is preliminary data.</text>
</comment>
<keyword evidence="2" id="KW-1185">Reference proteome</keyword>
<dbReference type="Proteomes" id="UP000030428">
    <property type="component" value="Unassembled WGS sequence"/>
</dbReference>
<gene>
    <name evidence="1" type="ORF">PN36_34645</name>
</gene>
<evidence type="ECO:0000313" key="1">
    <source>
        <dbReference type="EMBL" id="KHD08463.1"/>
    </source>
</evidence>
<dbReference type="EMBL" id="JSZA02000389">
    <property type="protein sequence ID" value="KHD08463.1"/>
    <property type="molecule type" value="Genomic_DNA"/>
</dbReference>
<sequence>MYYPARLTTRLELISVIIYKWFKKIASAKVPLKINFPRFQGFEEESAISIVRSIKEIED</sequence>
<evidence type="ECO:0000313" key="2">
    <source>
        <dbReference type="Proteomes" id="UP000030428"/>
    </source>
</evidence>
<accession>A0A0A6PCR8</accession>
<name>A0A0A6PCR8_9GAMM</name>
<organism evidence="1 2">
    <name type="scientific">Candidatus Thiomargarita nelsonii</name>
    <dbReference type="NCBI Taxonomy" id="1003181"/>
    <lineage>
        <taxon>Bacteria</taxon>
        <taxon>Pseudomonadati</taxon>
        <taxon>Pseudomonadota</taxon>
        <taxon>Gammaproteobacteria</taxon>
        <taxon>Thiotrichales</taxon>
        <taxon>Thiotrichaceae</taxon>
        <taxon>Thiomargarita</taxon>
    </lineage>
</organism>